<gene>
    <name evidence="1" type="ORF">S01H1_06273</name>
</gene>
<dbReference type="EMBL" id="BARS01003248">
    <property type="protein sequence ID" value="GAF79898.1"/>
    <property type="molecule type" value="Genomic_DNA"/>
</dbReference>
<name>X0SFS8_9ZZZZ</name>
<accession>X0SFS8</accession>
<feature type="non-terminal residue" evidence="1">
    <location>
        <position position="35"/>
    </location>
</feature>
<reference evidence="1" key="1">
    <citation type="journal article" date="2014" name="Front. Microbiol.">
        <title>High frequency of phylogenetically diverse reductive dehalogenase-homologous genes in deep subseafloor sedimentary metagenomes.</title>
        <authorList>
            <person name="Kawai M."/>
            <person name="Futagami T."/>
            <person name="Toyoda A."/>
            <person name="Takaki Y."/>
            <person name="Nishi S."/>
            <person name="Hori S."/>
            <person name="Arai W."/>
            <person name="Tsubouchi T."/>
            <person name="Morono Y."/>
            <person name="Uchiyama I."/>
            <person name="Ito T."/>
            <person name="Fujiyama A."/>
            <person name="Inagaki F."/>
            <person name="Takami H."/>
        </authorList>
    </citation>
    <scope>NUCLEOTIDE SEQUENCE</scope>
    <source>
        <strain evidence="1">Expedition CK06-06</strain>
    </source>
</reference>
<evidence type="ECO:0000313" key="1">
    <source>
        <dbReference type="EMBL" id="GAF79898.1"/>
    </source>
</evidence>
<organism evidence="1">
    <name type="scientific">marine sediment metagenome</name>
    <dbReference type="NCBI Taxonomy" id="412755"/>
    <lineage>
        <taxon>unclassified sequences</taxon>
        <taxon>metagenomes</taxon>
        <taxon>ecological metagenomes</taxon>
    </lineage>
</organism>
<protein>
    <submittedName>
        <fullName evidence="1">Uncharacterized protein</fullName>
    </submittedName>
</protein>
<comment type="caution">
    <text evidence="1">The sequence shown here is derived from an EMBL/GenBank/DDBJ whole genome shotgun (WGS) entry which is preliminary data.</text>
</comment>
<dbReference type="AlphaFoldDB" id="X0SFS8"/>
<proteinExistence type="predicted"/>
<sequence length="35" mass="4370">MVMWSSRLEGQRLFLHNLWDGNKFFKKYTSMQKFD</sequence>